<gene>
    <name evidence="2" type="ORF">PIB30_084761</name>
</gene>
<name>A0ABU6QS61_9FABA</name>
<dbReference type="Proteomes" id="UP001341840">
    <property type="component" value="Unassembled WGS sequence"/>
</dbReference>
<proteinExistence type="predicted"/>
<keyword evidence="3" id="KW-1185">Reference proteome</keyword>
<protein>
    <submittedName>
        <fullName evidence="2">Uncharacterized protein</fullName>
    </submittedName>
</protein>
<organism evidence="2 3">
    <name type="scientific">Stylosanthes scabra</name>
    <dbReference type="NCBI Taxonomy" id="79078"/>
    <lineage>
        <taxon>Eukaryota</taxon>
        <taxon>Viridiplantae</taxon>
        <taxon>Streptophyta</taxon>
        <taxon>Embryophyta</taxon>
        <taxon>Tracheophyta</taxon>
        <taxon>Spermatophyta</taxon>
        <taxon>Magnoliopsida</taxon>
        <taxon>eudicotyledons</taxon>
        <taxon>Gunneridae</taxon>
        <taxon>Pentapetalae</taxon>
        <taxon>rosids</taxon>
        <taxon>fabids</taxon>
        <taxon>Fabales</taxon>
        <taxon>Fabaceae</taxon>
        <taxon>Papilionoideae</taxon>
        <taxon>50 kb inversion clade</taxon>
        <taxon>dalbergioids sensu lato</taxon>
        <taxon>Dalbergieae</taxon>
        <taxon>Pterocarpus clade</taxon>
        <taxon>Stylosanthes</taxon>
    </lineage>
</organism>
<evidence type="ECO:0000313" key="2">
    <source>
        <dbReference type="EMBL" id="MED6114871.1"/>
    </source>
</evidence>
<sequence length="540" mass="60466">MEDSEAEGDYVLEAAGPSDRVPFRAGEEGPHFLCVYQELFTRLRMRLPFSDFQRDVMTRCRVAVSQLHLNGWGFILAFEKVHSHYGFRPTIRLFFYIYDVHFPPGGYGYISFRARQDDLLDIKMKRTKLDDLMAKMADPSRMGPRAVLLISGPSATAPAVAATATGPLRKCPQLRLLPRRTGRRSSLLSNRAKDVNLEDEEGLQEDPVADLHKKRGRKKIKVDEAFERALGNDSAWEHDVDPLKVAFPESFDYRKALNTGLTSAPVGVETALAAKVKAEKELLASLDQIEVLKGERDSALLYLPLKEKVDTLDDQLSERTAEYRSALDRIALLEEDNRVLKTQFESSQLSLEGEMKRSETSQADLSKAVEASEYWRAEWQQLGSEVTVMCQETLDICLDQVSHLCPGVDFSAITLKSRRDPKGRRIFVPRESDVEEELPQAEEVVPEQDPGVATQASQPAAGDAARELAVCFGRLMPRAFAFLAFYDALCFGHFDASCFCTLALGDALCFYFAVHSQHRVISPVRCRGVCSDHFIGCPLG</sequence>
<evidence type="ECO:0000256" key="1">
    <source>
        <dbReference type="SAM" id="MobiDB-lite"/>
    </source>
</evidence>
<accession>A0ABU6QS61</accession>
<feature type="compositionally biased region" description="Acidic residues" evidence="1">
    <location>
        <begin position="433"/>
        <end position="446"/>
    </location>
</feature>
<comment type="caution">
    <text evidence="2">The sequence shown here is derived from an EMBL/GenBank/DDBJ whole genome shotgun (WGS) entry which is preliminary data.</text>
</comment>
<evidence type="ECO:0000313" key="3">
    <source>
        <dbReference type="Proteomes" id="UP001341840"/>
    </source>
</evidence>
<reference evidence="2 3" key="1">
    <citation type="journal article" date="2023" name="Plants (Basel)">
        <title>Bridging the Gap: Combining Genomics and Transcriptomics Approaches to Understand Stylosanthes scabra, an Orphan Legume from the Brazilian Caatinga.</title>
        <authorList>
            <person name="Ferreira-Neto J.R.C."/>
            <person name="da Silva M.D."/>
            <person name="Binneck E."/>
            <person name="de Melo N.F."/>
            <person name="da Silva R.H."/>
            <person name="de Melo A.L.T.M."/>
            <person name="Pandolfi V."/>
            <person name="Bustamante F.O."/>
            <person name="Brasileiro-Vidal A.C."/>
            <person name="Benko-Iseppon A.M."/>
        </authorList>
    </citation>
    <scope>NUCLEOTIDE SEQUENCE [LARGE SCALE GENOMIC DNA]</scope>
    <source>
        <tissue evidence="2">Leaves</tissue>
    </source>
</reference>
<dbReference type="EMBL" id="JASCZI010001386">
    <property type="protein sequence ID" value="MED6114871.1"/>
    <property type="molecule type" value="Genomic_DNA"/>
</dbReference>
<feature type="region of interest" description="Disordered" evidence="1">
    <location>
        <begin position="433"/>
        <end position="459"/>
    </location>
</feature>